<gene>
    <name evidence="15" type="ORF">LFUMFP_130139</name>
</gene>
<dbReference type="EC" id="3.6.1.66" evidence="12"/>
<comment type="catalytic activity">
    <reaction evidence="10 12">
        <text>dITP + H2O = dIMP + diphosphate + H(+)</text>
        <dbReference type="Rhea" id="RHEA:28342"/>
        <dbReference type="ChEBI" id="CHEBI:15377"/>
        <dbReference type="ChEBI" id="CHEBI:15378"/>
        <dbReference type="ChEBI" id="CHEBI:33019"/>
        <dbReference type="ChEBI" id="CHEBI:61194"/>
        <dbReference type="ChEBI" id="CHEBI:61382"/>
        <dbReference type="EC" id="3.6.1.66"/>
    </reaction>
</comment>
<protein>
    <recommendedName>
        <fullName evidence="12">dITP/XTP pyrophosphatase</fullName>
        <ecNumber evidence="12">3.6.1.66</ecNumber>
    </recommendedName>
    <alternativeName>
        <fullName evidence="12">Non-canonical purine NTP pyrophosphatase</fullName>
    </alternativeName>
    <alternativeName>
        <fullName evidence="12">Non-standard purine NTP pyrophosphatase</fullName>
    </alternativeName>
    <alternativeName>
        <fullName evidence="12">Nucleoside-triphosphate diphosphatase</fullName>
    </alternativeName>
    <alternativeName>
        <fullName evidence="12">Nucleoside-triphosphate pyrophosphatase</fullName>
        <shortName evidence="12">NTPase</shortName>
    </alternativeName>
</protein>
<evidence type="ECO:0000256" key="2">
    <source>
        <dbReference type="ARBA" id="ARBA00011738"/>
    </source>
</evidence>
<keyword evidence="6 12" id="KW-0547">Nucleotide-binding</keyword>
<feature type="binding site" evidence="12">
    <location>
        <begin position="367"/>
        <end position="370"/>
    </location>
    <ligand>
        <name>substrate</name>
    </ligand>
</feature>
<comment type="subunit">
    <text evidence="2 12">Homodimer.</text>
</comment>
<feature type="binding site" evidence="12">
    <location>
        <position position="284"/>
    </location>
    <ligand>
        <name>substrate</name>
    </ligand>
</feature>
<comment type="similarity">
    <text evidence="1 12 13">Belongs to the HAM1 NTPase family.</text>
</comment>
<dbReference type="Gene3D" id="3.90.950.10">
    <property type="match status" value="1"/>
</dbReference>
<dbReference type="GO" id="GO:0009146">
    <property type="term" value="P:purine nucleoside triphosphate catabolic process"/>
    <property type="evidence" value="ECO:0007669"/>
    <property type="project" value="UniProtKB-UniRule"/>
</dbReference>
<comment type="cofactor">
    <cofactor evidence="12">
        <name>Mg(2+)</name>
        <dbReference type="ChEBI" id="CHEBI:18420"/>
    </cofactor>
    <text evidence="12">Binds 1 Mg(2+) ion per subunit.</text>
</comment>
<dbReference type="GO" id="GO:0005829">
    <property type="term" value="C:cytosol"/>
    <property type="evidence" value="ECO:0007669"/>
    <property type="project" value="TreeGrafter"/>
</dbReference>
<evidence type="ECO:0000256" key="11">
    <source>
        <dbReference type="ARBA" id="ARBA00052017"/>
    </source>
</evidence>
<evidence type="ECO:0000256" key="8">
    <source>
        <dbReference type="ARBA" id="ARBA00022842"/>
    </source>
</evidence>
<dbReference type="CDD" id="cd00515">
    <property type="entry name" value="HAM1"/>
    <property type="match status" value="1"/>
</dbReference>
<keyword evidence="5 12" id="KW-0479">Metal-binding</keyword>
<evidence type="ECO:0000256" key="1">
    <source>
        <dbReference type="ARBA" id="ARBA00008023"/>
    </source>
</evidence>
<evidence type="ECO:0000256" key="9">
    <source>
        <dbReference type="ARBA" id="ARBA00023080"/>
    </source>
</evidence>
<comment type="catalytic activity">
    <reaction evidence="12">
        <text>ITP + H2O = IMP + diphosphate + H(+)</text>
        <dbReference type="Rhea" id="RHEA:29399"/>
        <dbReference type="ChEBI" id="CHEBI:15377"/>
        <dbReference type="ChEBI" id="CHEBI:15378"/>
        <dbReference type="ChEBI" id="CHEBI:33019"/>
        <dbReference type="ChEBI" id="CHEBI:58053"/>
        <dbReference type="ChEBI" id="CHEBI:61402"/>
        <dbReference type="EC" id="3.6.1.66"/>
    </reaction>
</comment>
<dbReference type="HAMAP" id="MF_01405">
    <property type="entry name" value="Non_canon_purine_NTPase"/>
    <property type="match status" value="1"/>
</dbReference>
<dbReference type="GO" id="GO:0046872">
    <property type="term" value="F:metal ion binding"/>
    <property type="evidence" value="ECO:0007669"/>
    <property type="project" value="UniProtKB-KW"/>
</dbReference>
<dbReference type="InterPro" id="IPR036345">
    <property type="entry name" value="ExoRNase_PH_dom2_sf"/>
</dbReference>
<evidence type="ECO:0000313" key="16">
    <source>
        <dbReference type="Proteomes" id="UP000238739"/>
    </source>
</evidence>
<organism evidence="15 16">
    <name type="scientific">Latilactobacillus fuchuensis</name>
    <dbReference type="NCBI Taxonomy" id="164393"/>
    <lineage>
        <taxon>Bacteria</taxon>
        <taxon>Bacillati</taxon>
        <taxon>Bacillota</taxon>
        <taxon>Bacilli</taxon>
        <taxon>Lactobacillales</taxon>
        <taxon>Lactobacillaceae</taxon>
        <taxon>Latilactobacillus</taxon>
    </lineage>
</organism>
<feature type="active site" description="Proton acceptor" evidence="12">
    <location>
        <position position="283"/>
    </location>
</feature>
<evidence type="ECO:0000256" key="4">
    <source>
        <dbReference type="ARBA" id="ARBA00022695"/>
    </source>
</evidence>
<dbReference type="NCBIfam" id="TIGR00042">
    <property type="entry name" value="RdgB/HAM1 family non-canonical purine NTP pyrophosphatase"/>
    <property type="match status" value="1"/>
</dbReference>
<dbReference type="InterPro" id="IPR002637">
    <property type="entry name" value="RdgB/HAM1"/>
</dbReference>
<evidence type="ECO:0000256" key="3">
    <source>
        <dbReference type="ARBA" id="ARBA00022679"/>
    </source>
</evidence>
<feature type="binding site" evidence="12">
    <location>
        <position position="390"/>
    </location>
    <ligand>
        <name>substrate</name>
    </ligand>
</feature>
<dbReference type="SUPFAM" id="SSF55666">
    <property type="entry name" value="Ribonuclease PH domain 2-like"/>
    <property type="match status" value="1"/>
</dbReference>
<dbReference type="SUPFAM" id="SSF52972">
    <property type="entry name" value="ITPase-like"/>
    <property type="match status" value="1"/>
</dbReference>
<reference evidence="15" key="1">
    <citation type="submission" date="2018-01" db="EMBL/GenBank/DDBJ databases">
        <authorList>
            <person name="Chaillou S."/>
        </authorList>
    </citation>
    <scope>NUCLEOTIDE SEQUENCE [LARGE SCALE GENOMIC DNA]</scope>
    <source>
        <strain evidence="15">MFPC41A2801</strain>
    </source>
</reference>
<comment type="caution">
    <text evidence="15">The sequence shown here is derived from an EMBL/GenBank/DDBJ whole genome shotgun (WGS) entry which is preliminary data.</text>
</comment>
<evidence type="ECO:0000256" key="6">
    <source>
        <dbReference type="ARBA" id="ARBA00022741"/>
    </source>
</evidence>
<feature type="binding site" evidence="12">
    <location>
        <begin position="395"/>
        <end position="396"/>
    </location>
    <ligand>
        <name>substrate</name>
    </ligand>
</feature>
<accession>A0A2N9DTW7</accession>
<dbReference type="InterPro" id="IPR015847">
    <property type="entry name" value="ExoRNase_PH_dom2"/>
</dbReference>
<dbReference type="EMBL" id="OGVC01000005">
    <property type="protein sequence ID" value="SPC37050.1"/>
    <property type="molecule type" value="Genomic_DNA"/>
</dbReference>
<feature type="binding site" evidence="12">
    <location>
        <begin position="221"/>
        <end position="226"/>
    </location>
    <ligand>
        <name>substrate</name>
    </ligand>
</feature>
<evidence type="ECO:0000256" key="10">
    <source>
        <dbReference type="ARBA" id="ARBA00051875"/>
    </source>
</evidence>
<dbReference type="Proteomes" id="UP000238739">
    <property type="component" value="Unassembled WGS sequence"/>
</dbReference>
<dbReference type="InterPro" id="IPR020568">
    <property type="entry name" value="Ribosomal_Su5_D2-typ_SF"/>
</dbReference>
<dbReference type="Pfam" id="PF01725">
    <property type="entry name" value="Ham1p_like"/>
    <property type="match status" value="1"/>
</dbReference>
<evidence type="ECO:0000256" key="5">
    <source>
        <dbReference type="ARBA" id="ARBA00022723"/>
    </source>
</evidence>
<keyword evidence="3" id="KW-0808">Transferase</keyword>
<dbReference type="GO" id="GO:0035870">
    <property type="term" value="F:dITP diphosphatase activity"/>
    <property type="evidence" value="ECO:0007669"/>
    <property type="project" value="UniProtKB-UniRule"/>
</dbReference>
<dbReference type="InterPro" id="IPR029001">
    <property type="entry name" value="ITPase-like_fam"/>
</dbReference>
<dbReference type="GO" id="GO:0016779">
    <property type="term" value="F:nucleotidyltransferase activity"/>
    <property type="evidence" value="ECO:0007669"/>
    <property type="project" value="UniProtKB-KW"/>
</dbReference>
<dbReference type="GO" id="GO:0017111">
    <property type="term" value="F:ribonucleoside triphosphate phosphatase activity"/>
    <property type="evidence" value="ECO:0007669"/>
    <property type="project" value="InterPro"/>
</dbReference>
<feature type="binding site" evidence="12">
    <location>
        <position position="254"/>
    </location>
    <ligand>
        <name>Mg(2+)</name>
        <dbReference type="ChEBI" id="CHEBI:18420"/>
    </ligand>
</feature>
<dbReference type="InterPro" id="IPR020922">
    <property type="entry name" value="dITP/XTP_pyrophosphatase"/>
</dbReference>
<proteinExistence type="inferred from homology"/>
<comment type="catalytic activity">
    <reaction evidence="11 12">
        <text>XTP + H2O = XMP + diphosphate + H(+)</text>
        <dbReference type="Rhea" id="RHEA:28610"/>
        <dbReference type="ChEBI" id="CHEBI:15377"/>
        <dbReference type="ChEBI" id="CHEBI:15378"/>
        <dbReference type="ChEBI" id="CHEBI:33019"/>
        <dbReference type="ChEBI" id="CHEBI:57464"/>
        <dbReference type="ChEBI" id="CHEBI:61314"/>
        <dbReference type="EC" id="3.6.1.66"/>
    </reaction>
</comment>
<name>A0A2N9DTW7_9LACO</name>
<feature type="domain" description="Exoribonuclease phosphorolytic" evidence="14">
    <location>
        <begin position="122"/>
        <end position="184"/>
    </location>
</feature>
<keyword evidence="4" id="KW-0548">Nucleotidyltransferase</keyword>
<dbReference type="NCBIfam" id="NF011397">
    <property type="entry name" value="PRK14822.1"/>
    <property type="match status" value="1"/>
</dbReference>
<dbReference type="Pfam" id="PF03725">
    <property type="entry name" value="RNase_PH_C"/>
    <property type="match status" value="1"/>
</dbReference>
<dbReference type="AlphaFoldDB" id="A0A2N9DTW7"/>
<evidence type="ECO:0000256" key="13">
    <source>
        <dbReference type="RuleBase" id="RU003781"/>
    </source>
</evidence>
<sequence length="413" mass="44450">MMVRTDNRAVNDVRPLQVQWRYLTQQPASVLWQRGITKIMVAAYWQTKAAGLVVTGTGLTAGQIDWLQAALLPLVSAEALTQQQLVVTITTLENDGGQLAEAFNATIGALQLLPDTLLDQQVPCAVSVGVMADQTTLVDLTLAEEEIAISQMTMVATAQEQVGALTLSGQPVDSSLFNELILRASQGCTRTTAQFQASFQQAVQPVMAAGIPDVGTIVIATKNPGKAREFEAVFAKAGLKVKTLLDYPELPEIDETGQTFEANARLKADQIAAILKLPVLADDSGLMVDALDGRPGIYSARFAGDHNDAGNNAKLLFELTGVPTEKRTATFHSTLAFAKPDRPNEDLVVEGNVAGRILGIPRGDNGFGYDPLFYVPELDASMAELSLAQKNQVSHRARAIANLEPVWRDWLAD</sequence>
<keyword evidence="9 12" id="KW-0546">Nucleotide metabolism</keyword>
<dbReference type="GO" id="GO:0036222">
    <property type="term" value="F:XTP diphosphatase activity"/>
    <property type="evidence" value="ECO:0007669"/>
    <property type="project" value="UniProtKB-UniRule"/>
</dbReference>
<dbReference type="GO" id="GO:0036220">
    <property type="term" value="F:ITP diphosphatase activity"/>
    <property type="evidence" value="ECO:0007669"/>
    <property type="project" value="UniProtKB-UniRule"/>
</dbReference>
<dbReference type="FunFam" id="3.90.950.10:FF:000001">
    <property type="entry name" value="dITP/XTP pyrophosphatase"/>
    <property type="match status" value="1"/>
</dbReference>
<dbReference type="InterPro" id="IPR027408">
    <property type="entry name" value="PNPase/RNase_PH_dom_sf"/>
</dbReference>
<comment type="function">
    <text evidence="12">Pyrophosphatase that catalyzes the hydrolysis of nucleoside triphosphates to their monophosphate derivatives, with a high preference for the non-canonical purine nucleotides XTP (xanthosine triphosphate), dITP (deoxyinosine triphosphate) and ITP. Seems to function as a house-cleaning enzyme that removes non-canonical purine nucleotides from the nucleotide pool, thus preventing their incorporation into DNA/RNA and avoiding chromosomal lesions.</text>
</comment>
<evidence type="ECO:0000256" key="7">
    <source>
        <dbReference type="ARBA" id="ARBA00022801"/>
    </source>
</evidence>
<feature type="binding site" evidence="12">
    <location>
        <position position="283"/>
    </location>
    <ligand>
        <name>Mg(2+)</name>
        <dbReference type="ChEBI" id="CHEBI:18420"/>
    </ligand>
</feature>
<keyword evidence="7 12" id="KW-0378">Hydrolase</keyword>
<keyword evidence="8 12" id="KW-0460">Magnesium</keyword>
<evidence type="ECO:0000313" key="15">
    <source>
        <dbReference type="EMBL" id="SPC37050.1"/>
    </source>
</evidence>
<keyword evidence="16" id="KW-1185">Reference proteome</keyword>
<dbReference type="GO" id="GO:0000166">
    <property type="term" value="F:nucleotide binding"/>
    <property type="evidence" value="ECO:0007669"/>
    <property type="project" value="UniProtKB-KW"/>
</dbReference>
<dbReference type="PANTHER" id="PTHR11067:SF9">
    <property type="entry name" value="INOSINE TRIPHOSPHATE PYROPHOSPHATASE"/>
    <property type="match status" value="1"/>
</dbReference>
<dbReference type="Gene3D" id="3.30.230.70">
    <property type="entry name" value="GHMP Kinase, N-terminal domain"/>
    <property type="match status" value="2"/>
</dbReference>
<evidence type="ECO:0000259" key="14">
    <source>
        <dbReference type="Pfam" id="PF03725"/>
    </source>
</evidence>
<evidence type="ECO:0000256" key="12">
    <source>
        <dbReference type="HAMAP-Rule" id="MF_01405"/>
    </source>
</evidence>
<dbReference type="PANTHER" id="PTHR11067">
    <property type="entry name" value="INOSINE TRIPHOSPHATE PYROPHOSPHATASE/HAM1 PROTEIN"/>
    <property type="match status" value="1"/>
</dbReference>
<dbReference type="SUPFAM" id="SSF54211">
    <property type="entry name" value="Ribosomal protein S5 domain 2-like"/>
    <property type="match status" value="1"/>
</dbReference>
<dbReference type="GO" id="GO:0009117">
    <property type="term" value="P:nucleotide metabolic process"/>
    <property type="evidence" value="ECO:0007669"/>
    <property type="project" value="UniProtKB-KW"/>
</dbReference>